<dbReference type="InterPro" id="IPR020449">
    <property type="entry name" value="Tscrpt_reg_AraC-type_HTH"/>
</dbReference>
<reference evidence="5 6" key="1">
    <citation type="journal article" date="2017" name="Int. J. Syst. Evol. Microbiol.">
        <title>Jeotgalibaca porci sp. nov. and Jeotgalibaca arthritidis sp. nov., isolated from pigs, and emended description of the genus Jeotgalibaca.</title>
        <authorList>
            <person name="Zamora L."/>
            <person name="Perez-Sancho M."/>
            <person name="Dominguez L."/>
            <person name="Fernandez-Garayzabal J.F."/>
            <person name="Vela A.I."/>
        </authorList>
    </citation>
    <scope>NUCLEOTIDE SEQUENCE [LARGE SCALE GENOMIC DNA]</scope>
    <source>
        <strain evidence="5 6">CECT 9157</strain>
    </source>
</reference>
<dbReference type="RefSeq" id="WP_166162231.1">
    <property type="nucleotide sequence ID" value="NZ_CP049740.1"/>
</dbReference>
<dbReference type="EMBL" id="CP049740">
    <property type="protein sequence ID" value="QII82165.1"/>
    <property type="molecule type" value="Genomic_DNA"/>
</dbReference>
<dbReference type="GO" id="GO:0003700">
    <property type="term" value="F:DNA-binding transcription factor activity"/>
    <property type="evidence" value="ECO:0007669"/>
    <property type="project" value="InterPro"/>
</dbReference>
<dbReference type="KEGG" id="jar:G7057_06795"/>
<dbReference type="SUPFAM" id="SSF46689">
    <property type="entry name" value="Homeodomain-like"/>
    <property type="match status" value="2"/>
</dbReference>
<dbReference type="PROSITE" id="PS01124">
    <property type="entry name" value="HTH_ARAC_FAMILY_2"/>
    <property type="match status" value="1"/>
</dbReference>
<keyword evidence="3" id="KW-0804">Transcription</keyword>
<dbReference type="PANTHER" id="PTHR43280">
    <property type="entry name" value="ARAC-FAMILY TRANSCRIPTIONAL REGULATOR"/>
    <property type="match status" value="1"/>
</dbReference>
<accession>A0A6G7KA90</accession>
<evidence type="ECO:0000256" key="2">
    <source>
        <dbReference type="ARBA" id="ARBA00023125"/>
    </source>
</evidence>
<organism evidence="5 6">
    <name type="scientific">Jeotgalibaca arthritidis</name>
    <dbReference type="NCBI Taxonomy" id="1868794"/>
    <lineage>
        <taxon>Bacteria</taxon>
        <taxon>Bacillati</taxon>
        <taxon>Bacillota</taxon>
        <taxon>Bacilli</taxon>
        <taxon>Lactobacillales</taxon>
        <taxon>Carnobacteriaceae</taxon>
        <taxon>Jeotgalibaca</taxon>
    </lineage>
</organism>
<feature type="domain" description="HTH araC/xylS-type" evidence="4">
    <location>
        <begin position="152"/>
        <end position="250"/>
    </location>
</feature>
<name>A0A6G7KA90_9LACT</name>
<dbReference type="InterPro" id="IPR009057">
    <property type="entry name" value="Homeodomain-like_sf"/>
</dbReference>
<evidence type="ECO:0000256" key="1">
    <source>
        <dbReference type="ARBA" id="ARBA00023015"/>
    </source>
</evidence>
<protein>
    <submittedName>
        <fullName evidence="5">Helix-turn-helix transcriptional regulator</fullName>
    </submittedName>
</protein>
<dbReference type="GO" id="GO:0043565">
    <property type="term" value="F:sequence-specific DNA binding"/>
    <property type="evidence" value="ECO:0007669"/>
    <property type="project" value="InterPro"/>
</dbReference>
<dbReference type="SMART" id="SM00342">
    <property type="entry name" value="HTH_ARAC"/>
    <property type="match status" value="1"/>
</dbReference>
<keyword evidence="1" id="KW-0805">Transcription regulation</keyword>
<evidence type="ECO:0000313" key="6">
    <source>
        <dbReference type="Proteomes" id="UP000501451"/>
    </source>
</evidence>
<keyword evidence="6" id="KW-1185">Reference proteome</keyword>
<proteinExistence type="predicted"/>
<dbReference type="InterPro" id="IPR018060">
    <property type="entry name" value="HTH_AraC"/>
</dbReference>
<dbReference type="Gene3D" id="1.10.10.60">
    <property type="entry name" value="Homeodomain-like"/>
    <property type="match status" value="2"/>
</dbReference>
<dbReference type="PRINTS" id="PR00032">
    <property type="entry name" value="HTHARAC"/>
</dbReference>
<evidence type="ECO:0000313" key="5">
    <source>
        <dbReference type="EMBL" id="QII82165.1"/>
    </source>
</evidence>
<gene>
    <name evidence="5" type="ORF">G7057_06795</name>
</gene>
<dbReference type="PANTHER" id="PTHR43280:SF28">
    <property type="entry name" value="HTH-TYPE TRANSCRIPTIONAL ACTIVATOR RHAS"/>
    <property type="match status" value="1"/>
</dbReference>
<sequence>MENGENLYSIISLEDPSKKVMSSEYIEKAWERDNVLIRAIQTGNKDLLAVARSIITEEEDQMYYYGNPVIASNMLRTRKNGMIIRNTMCRVAAGLGGVPPLYIHLIAEKYGRLIENANSIDYLINTVSVEMFDEYCDLVANFSAAHYSAIVKEVAVYITNHLQEEMSVSILAETFHINASHLSRKFKKETGYTISEYVNRQKIDASKLLFSRGHKSVMDVAASLGFNSSSYFSKTFKKITGESPADYIQKMARTNLED</sequence>
<keyword evidence="2" id="KW-0238">DNA-binding</keyword>
<dbReference type="Pfam" id="PF12833">
    <property type="entry name" value="HTH_18"/>
    <property type="match status" value="1"/>
</dbReference>
<evidence type="ECO:0000259" key="4">
    <source>
        <dbReference type="PROSITE" id="PS01124"/>
    </source>
</evidence>
<dbReference type="Proteomes" id="UP000501451">
    <property type="component" value="Chromosome"/>
</dbReference>
<evidence type="ECO:0000256" key="3">
    <source>
        <dbReference type="ARBA" id="ARBA00023163"/>
    </source>
</evidence>
<dbReference type="AlphaFoldDB" id="A0A6G7KA90"/>